<evidence type="ECO:0000256" key="1">
    <source>
        <dbReference type="ARBA" id="ARBA00009437"/>
    </source>
</evidence>
<reference evidence="6 7" key="1">
    <citation type="submission" date="2016-09" db="EMBL/GenBank/DDBJ databases">
        <title>Complete genome sequence of the Lysinibacillus sphaericus LMG 22257, a specie of Bacillus with ureolytic activity that can effectively biodeposit calcium carbonate.</title>
        <authorList>
            <person name="Yan W."/>
        </authorList>
    </citation>
    <scope>NUCLEOTIDE SEQUENCE [LARGE SCALE GENOMIC DNA]</scope>
    <source>
        <strain evidence="6 7">LMG 22257</strain>
    </source>
</reference>
<dbReference type="Pfam" id="PF03466">
    <property type="entry name" value="LysR_substrate"/>
    <property type="match status" value="1"/>
</dbReference>
<dbReference type="InterPro" id="IPR005119">
    <property type="entry name" value="LysR_subst-bd"/>
</dbReference>
<dbReference type="EMBL" id="CP017560">
    <property type="protein sequence ID" value="AOV07448.1"/>
    <property type="molecule type" value="Genomic_DNA"/>
</dbReference>
<gene>
    <name evidence="6" type="ORF">BI350_07780</name>
</gene>
<keyword evidence="3" id="KW-0238">DNA-binding</keyword>
<protein>
    <submittedName>
        <fullName evidence="6">Transcriptional regulator</fullName>
    </submittedName>
</protein>
<dbReference type="SUPFAM" id="SSF46785">
    <property type="entry name" value="Winged helix' DNA-binding domain"/>
    <property type="match status" value="1"/>
</dbReference>
<evidence type="ECO:0000259" key="5">
    <source>
        <dbReference type="PROSITE" id="PS50931"/>
    </source>
</evidence>
<dbReference type="SUPFAM" id="SSF53850">
    <property type="entry name" value="Periplasmic binding protein-like II"/>
    <property type="match status" value="1"/>
</dbReference>
<evidence type="ECO:0000256" key="4">
    <source>
        <dbReference type="ARBA" id="ARBA00023163"/>
    </source>
</evidence>
<dbReference type="PANTHER" id="PTHR30419">
    <property type="entry name" value="HTH-TYPE TRANSCRIPTIONAL REGULATOR YBHD"/>
    <property type="match status" value="1"/>
</dbReference>
<dbReference type="AlphaFoldDB" id="A0A1D8JFI9"/>
<dbReference type="InterPro" id="IPR036388">
    <property type="entry name" value="WH-like_DNA-bd_sf"/>
</dbReference>
<feature type="domain" description="HTH lysR-type" evidence="5">
    <location>
        <begin position="1"/>
        <end position="58"/>
    </location>
</feature>
<dbReference type="PRINTS" id="PR00039">
    <property type="entry name" value="HTHLYSR"/>
</dbReference>
<dbReference type="Gene3D" id="3.40.190.290">
    <property type="match status" value="1"/>
</dbReference>
<dbReference type="Pfam" id="PF00126">
    <property type="entry name" value="HTH_1"/>
    <property type="match status" value="1"/>
</dbReference>
<keyword evidence="2" id="KW-0805">Transcription regulation</keyword>
<dbReference type="GO" id="GO:0005829">
    <property type="term" value="C:cytosol"/>
    <property type="evidence" value="ECO:0007669"/>
    <property type="project" value="TreeGrafter"/>
</dbReference>
<evidence type="ECO:0000256" key="2">
    <source>
        <dbReference type="ARBA" id="ARBA00023015"/>
    </source>
</evidence>
<sequence>MDERQLLYFTALIDKGSFTKASKELHISQPSLSSAIKKLEESMGLTLIERTTRKISLTKEGEILYKEAKNLLNQFTHVREEMSRLKNLGPLELQIGLIESVKSWLPKVISSYIKSNPDIHIQLVEVLGLKQVELALKNYKMHLAITNQYFDNKEIVTIPIYKENLVAVFPKEHSLQNKQNITLNDLMHEKFIIGKEGFQTRQDIVSAFRNAGISPNIHFEFERFETAFSLVEEGLGITIVPENYITASNHASLTIKTIADSNLARTVYLAYMKNRYLPPVVEEFITRTKAYFKTKK</sequence>
<proteinExistence type="inferred from homology"/>
<dbReference type="FunFam" id="1.10.10.10:FF:000001">
    <property type="entry name" value="LysR family transcriptional regulator"/>
    <property type="match status" value="1"/>
</dbReference>
<dbReference type="CDD" id="cd05466">
    <property type="entry name" value="PBP2_LTTR_substrate"/>
    <property type="match status" value="1"/>
</dbReference>
<keyword evidence="4" id="KW-0804">Transcription</keyword>
<dbReference type="PROSITE" id="PS50931">
    <property type="entry name" value="HTH_LYSR"/>
    <property type="match status" value="1"/>
</dbReference>
<dbReference type="KEGG" id="surl:BI350_07780"/>
<dbReference type="InterPro" id="IPR036390">
    <property type="entry name" value="WH_DNA-bd_sf"/>
</dbReference>
<evidence type="ECO:0000313" key="7">
    <source>
        <dbReference type="Proteomes" id="UP000185746"/>
    </source>
</evidence>
<evidence type="ECO:0000256" key="3">
    <source>
        <dbReference type="ARBA" id="ARBA00023125"/>
    </source>
</evidence>
<dbReference type="Proteomes" id="UP000185746">
    <property type="component" value="Chromosome"/>
</dbReference>
<dbReference type="GO" id="GO:0003677">
    <property type="term" value="F:DNA binding"/>
    <property type="evidence" value="ECO:0007669"/>
    <property type="project" value="UniProtKB-KW"/>
</dbReference>
<dbReference type="InterPro" id="IPR000847">
    <property type="entry name" value="LysR_HTH_N"/>
</dbReference>
<name>A0A1D8JFI9_9BACL</name>
<organism evidence="6 7">
    <name type="scientific">Sporosarcina ureilytica</name>
    <dbReference type="NCBI Taxonomy" id="298596"/>
    <lineage>
        <taxon>Bacteria</taxon>
        <taxon>Bacillati</taxon>
        <taxon>Bacillota</taxon>
        <taxon>Bacilli</taxon>
        <taxon>Bacillales</taxon>
        <taxon>Caryophanaceae</taxon>
        <taxon>Sporosarcina</taxon>
    </lineage>
</organism>
<evidence type="ECO:0000313" key="6">
    <source>
        <dbReference type="EMBL" id="AOV07448.1"/>
    </source>
</evidence>
<dbReference type="InterPro" id="IPR050950">
    <property type="entry name" value="HTH-type_LysR_regulators"/>
</dbReference>
<dbReference type="Gene3D" id="1.10.10.10">
    <property type="entry name" value="Winged helix-like DNA-binding domain superfamily/Winged helix DNA-binding domain"/>
    <property type="match status" value="1"/>
</dbReference>
<dbReference type="RefSeq" id="WP_075527579.1">
    <property type="nucleotide sequence ID" value="NZ_CP017560.1"/>
</dbReference>
<keyword evidence="7" id="KW-1185">Reference proteome</keyword>
<comment type="similarity">
    <text evidence="1">Belongs to the LysR transcriptional regulatory family.</text>
</comment>
<dbReference type="GO" id="GO:0003700">
    <property type="term" value="F:DNA-binding transcription factor activity"/>
    <property type="evidence" value="ECO:0007669"/>
    <property type="project" value="InterPro"/>
</dbReference>
<accession>A0A1D8JFI9</accession>
<dbReference type="PANTHER" id="PTHR30419:SF8">
    <property type="entry name" value="NITROGEN ASSIMILATION TRANSCRIPTIONAL ACTIVATOR-RELATED"/>
    <property type="match status" value="1"/>
</dbReference>